<dbReference type="SUPFAM" id="SSF51905">
    <property type="entry name" value="FAD/NAD(P)-binding domain"/>
    <property type="match status" value="1"/>
</dbReference>
<evidence type="ECO:0000256" key="4">
    <source>
        <dbReference type="ARBA" id="ARBA00022857"/>
    </source>
</evidence>
<evidence type="ECO:0000256" key="2">
    <source>
        <dbReference type="ARBA" id="ARBA00022729"/>
    </source>
</evidence>
<dbReference type="PANTHER" id="PTHR46091:SF3">
    <property type="entry name" value="AMINE OXIDASE DOMAIN-CONTAINING PROTEIN"/>
    <property type="match status" value="1"/>
</dbReference>
<feature type="domain" description="Amine oxidase" evidence="6">
    <location>
        <begin position="65"/>
        <end position="469"/>
    </location>
</feature>
<reference evidence="7 8" key="1">
    <citation type="submission" date="2018-09" db="EMBL/GenBank/DDBJ databases">
        <authorList>
            <person name="Zeman M."/>
            <person name="Pardy F."/>
        </authorList>
    </citation>
    <scope>NUCLEOTIDE SEQUENCE [LARGE SCALE GENOMIC DNA]</scope>
    <source>
        <strain evidence="7 8">CCM 8852</strain>
    </source>
</reference>
<dbReference type="Gene3D" id="3.50.50.60">
    <property type="entry name" value="FAD/NAD(P)-binding domain"/>
    <property type="match status" value="2"/>
</dbReference>
<evidence type="ECO:0000313" key="7">
    <source>
        <dbReference type="EMBL" id="RIY09568.1"/>
    </source>
</evidence>
<dbReference type="RefSeq" id="WP_119656070.1">
    <property type="nucleotide sequence ID" value="NZ_JBHUOI010000044.1"/>
</dbReference>
<dbReference type="InterPro" id="IPR002937">
    <property type="entry name" value="Amino_oxidase"/>
</dbReference>
<keyword evidence="5" id="KW-0520">NAD</keyword>
<dbReference type="GO" id="GO:0016491">
    <property type="term" value="F:oxidoreductase activity"/>
    <property type="evidence" value="ECO:0007669"/>
    <property type="project" value="InterPro"/>
</dbReference>
<gene>
    <name evidence="7" type="ORF">D0T11_12165</name>
</gene>
<reference evidence="7 8" key="2">
    <citation type="submission" date="2019-01" db="EMBL/GenBank/DDBJ databases">
        <title>Hymenobacter humicola sp. nov., isolated from soils in Antarctica.</title>
        <authorList>
            <person name="Sedlacek I."/>
            <person name="Holochova P."/>
            <person name="Kralova S."/>
            <person name="Pantucek R."/>
            <person name="Stankova E."/>
            <person name="Vrbovska V."/>
            <person name="Kristofova L."/>
            <person name="Svec P."/>
            <person name="Busse H.-J."/>
        </authorList>
    </citation>
    <scope>NUCLEOTIDE SEQUENCE [LARGE SCALE GENOMIC DNA]</scope>
    <source>
        <strain evidence="7 8">CCM 8852</strain>
    </source>
</reference>
<name>A0A418QWL9_9BACT</name>
<keyword evidence="8" id="KW-1185">Reference proteome</keyword>
<organism evidence="7 8">
    <name type="scientific">Hymenobacter rubripertinctus</name>
    <dbReference type="NCBI Taxonomy" id="2029981"/>
    <lineage>
        <taxon>Bacteria</taxon>
        <taxon>Pseudomonadati</taxon>
        <taxon>Bacteroidota</taxon>
        <taxon>Cytophagia</taxon>
        <taxon>Cytophagales</taxon>
        <taxon>Hymenobacteraceae</taxon>
        <taxon>Hymenobacter</taxon>
    </lineage>
</organism>
<dbReference type="PANTHER" id="PTHR46091">
    <property type="entry name" value="BLR7054 PROTEIN"/>
    <property type="match status" value="1"/>
</dbReference>
<dbReference type="InterPro" id="IPR036188">
    <property type="entry name" value="FAD/NAD-bd_sf"/>
</dbReference>
<keyword evidence="4" id="KW-0521">NADP</keyword>
<evidence type="ECO:0000256" key="1">
    <source>
        <dbReference type="ARBA" id="ARBA00022630"/>
    </source>
</evidence>
<dbReference type="EMBL" id="QYCN01000016">
    <property type="protein sequence ID" value="RIY09568.1"/>
    <property type="molecule type" value="Genomic_DNA"/>
</dbReference>
<proteinExistence type="predicted"/>
<accession>A0A418QWL9</accession>
<evidence type="ECO:0000259" key="6">
    <source>
        <dbReference type="Pfam" id="PF01593"/>
    </source>
</evidence>
<evidence type="ECO:0000313" key="8">
    <source>
        <dbReference type="Proteomes" id="UP000284250"/>
    </source>
</evidence>
<evidence type="ECO:0000256" key="5">
    <source>
        <dbReference type="ARBA" id="ARBA00023027"/>
    </source>
</evidence>
<keyword evidence="1" id="KW-0285">Flavoprotein</keyword>
<protein>
    <submittedName>
        <fullName evidence="7">NAD(P)/FAD-dependent oxidoreductase</fullName>
    </submittedName>
</protein>
<dbReference type="InterPro" id="IPR052206">
    <property type="entry name" value="Retinol_saturase"/>
</dbReference>
<dbReference type="Pfam" id="PF01593">
    <property type="entry name" value="Amino_oxidase"/>
    <property type="match status" value="1"/>
</dbReference>
<sequence length="499" mass="56328">MQTLEVDELIIGAGLTGLMYGNVAVAPDYRVALAESHFKPGGYATNFRRLKNRVAFDCSQHKITGVGPNGNLRNALVRAGLWDKLRFEYFNELATVLHRGKAYHFPATGPEIEAFLLREFPHEAAGIRHFHLDINTHGRQNYMFARMMLGEYALDKELLPESRALSKLTTKEYFRQRFRDDALIEILSSLAIYLGAIAHEANAFYFLHYLYAAFETRPAYVRGTSQSLSDTLAREFARRGGQLTVRNPVLGIETHEGRIVAVTTQKCRFLTTKVTATCAPAVVMSLLPAPQAAEYASFQHKLSQLEEGWGHISLYLVTDRPPAELGLTEAEYLLVHDAGDDLPASEWHTDARYEKLTLSATNYHQLDPQSGMVVQLTILDHDGRWFCLTKAEYKAEKERVQNLLLERAYRYFPALRGHITYVEASTPRTNFRYTNSPKGSAFGYKVLPRDNMRFLSRPPVDGLRFVGGWGTGPGYETGLCLGFTHAFLERQRRTAPVPV</sequence>
<keyword evidence="3" id="KW-0274">FAD</keyword>
<keyword evidence="2" id="KW-0732">Signal</keyword>
<dbReference type="Proteomes" id="UP000284250">
    <property type="component" value="Unassembled WGS sequence"/>
</dbReference>
<dbReference type="OrthoDB" id="9789468at2"/>
<evidence type="ECO:0000256" key="3">
    <source>
        <dbReference type="ARBA" id="ARBA00022827"/>
    </source>
</evidence>
<dbReference type="AlphaFoldDB" id="A0A418QWL9"/>
<comment type="caution">
    <text evidence="7">The sequence shown here is derived from an EMBL/GenBank/DDBJ whole genome shotgun (WGS) entry which is preliminary data.</text>
</comment>